<dbReference type="SUPFAM" id="SSF46689">
    <property type="entry name" value="Homeodomain-like"/>
    <property type="match status" value="1"/>
</dbReference>
<dbReference type="Proteomes" id="UP000022835">
    <property type="component" value="Unassembled WGS sequence"/>
</dbReference>
<evidence type="ECO:0000313" key="7">
    <source>
        <dbReference type="EMBL" id="KDE98541.1"/>
    </source>
</evidence>
<evidence type="ECO:0000256" key="1">
    <source>
        <dbReference type="ARBA" id="ARBA00011738"/>
    </source>
</evidence>
<evidence type="ECO:0000313" key="8">
    <source>
        <dbReference type="Proteomes" id="UP000022835"/>
    </source>
</evidence>
<dbReference type="eggNOG" id="COG1309">
    <property type="taxonomic scope" value="Bacteria"/>
</dbReference>
<dbReference type="Gene3D" id="1.10.357.10">
    <property type="entry name" value="Tetracycline Repressor, domain 2"/>
    <property type="match status" value="1"/>
</dbReference>
<dbReference type="Pfam" id="PF17926">
    <property type="entry name" value="TetR_C_21"/>
    <property type="match status" value="1"/>
</dbReference>
<evidence type="ECO:0000256" key="3">
    <source>
        <dbReference type="ARBA" id="ARBA00023125"/>
    </source>
</evidence>
<sequence length="199" mass="21365">MRSTSELREEILAAARSEFARHGFAGARIDRIAAAASASKERLYAHFGDKETLFREVLATNVVEFFQAVRMLPDNVPEFVGGMFDLSVRRPEHHRMVSWAHLEGLTLEPPSADGLPLPQLALAAIEEAQATGHVDASWDPTDLIVVLLGIALAWAHWPDPAAATTSSAVLARRRAAAIEAAARVIAPSAGTPPTASRST</sequence>
<feature type="DNA-binding region" description="H-T-H motif" evidence="5">
    <location>
        <begin position="28"/>
        <end position="47"/>
    </location>
</feature>
<keyword evidence="3 5" id="KW-0238">DNA-binding</keyword>
<accession>A0A064CFT7</accession>
<dbReference type="PRINTS" id="PR00455">
    <property type="entry name" value="HTHTETR"/>
</dbReference>
<dbReference type="OrthoDB" id="4726108at2"/>
<gene>
    <name evidence="7" type="ORF">Y900_006205</name>
</gene>
<dbReference type="InterPro" id="IPR036271">
    <property type="entry name" value="Tet_transcr_reg_TetR-rel_C_sf"/>
</dbReference>
<dbReference type="InterPro" id="IPR001647">
    <property type="entry name" value="HTH_TetR"/>
</dbReference>
<dbReference type="FunFam" id="1.10.10.60:FF:000141">
    <property type="entry name" value="TetR family transcriptional regulator"/>
    <property type="match status" value="1"/>
</dbReference>
<evidence type="ECO:0000256" key="2">
    <source>
        <dbReference type="ARBA" id="ARBA00023015"/>
    </source>
</evidence>
<dbReference type="InterPro" id="IPR009057">
    <property type="entry name" value="Homeodomain-like_sf"/>
</dbReference>
<name>A0A064CFT7_9MYCO</name>
<evidence type="ECO:0000256" key="4">
    <source>
        <dbReference type="ARBA" id="ARBA00023163"/>
    </source>
</evidence>
<comment type="caution">
    <text evidence="7">The sequence shown here is derived from an EMBL/GenBank/DDBJ whole genome shotgun (WGS) entry which is preliminary data.</text>
</comment>
<keyword evidence="2" id="KW-0805">Transcription regulation</keyword>
<dbReference type="RefSeq" id="WP_036340149.1">
    <property type="nucleotide sequence ID" value="NZ_JALN02000001.1"/>
</dbReference>
<proteinExistence type="predicted"/>
<dbReference type="EMBL" id="JALN02000001">
    <property type="protein sequence ID" value="KDE98541.1"/>
    <property type="molecule type" value="Genomic_DNA"/>
</dbReference>
<feature type="domain" description="HTH tetR-type" evidence="6">
    <location>
        <begin position="5"/>
        <end position="65"/>
    </location>
</feature>
<keyword evidence="4" id="KW-0804">Transcription</keyword>
<dbReference type="AlphaFoldDB" id="A0A064CFT7"/>
<evidence type="ECO:0000259" key="6">
    <source>
        <dbReference type="PROSITE" id="PS50977"/>
    </source>
</evidence>
<dbReference type="PROSITE" id="PS50977">
    <property type="entry name" value="HTH_TETR_2"/>
    <property type="match status" value="1"/>
</dbReference>
<reference evidence="7" key="1">
    <citation type="submission" date="2014-05" db="EMBL/GenBank/DDBJ databases">
        <title>Genome sequence of Mycobacterium aromaticivorans strain JS19b1T (= DSM 45407T).</title>
        <authorList>
            <person name="Kwak Y."/>
            <person name="Park G.-S."/>
            <person name="Li Q.X."/>
            <person name="Lee S.-E."/>
            <person name="Shin J.-H."/>
        </authorList>
    </citation>
    <scope>NUCLEOTIDE SEQUENCE [LARGE SCALE GENOMIC DNA]</scope>
    <source>
        <strain evidence="7">JS19b1</strain>
    </source>
</reference>
<dbReference type="InterPro" id="IPR050109">
    <property type="entry name" value="HTH-type_TetR-like_transc_reg"/>
</dbReference>
<evidence type="ECO:0000256" key="5">
    <source>
        <dbReference type="PROSITE-ProRule" id="PRU00335"/>
    </source>
</evidence>
<dbReference type="Pfam" id="PF00440">
    <property type="entry name" value="TetR_N"/>
    <property type="match status" value="1"/>
</dbReference>
<organism evidence="7 8">
    <name type="scientific">Mycolicibacterium aromaticivorans JS19b1 = JCM 16368</name>
    <dbReference type="NCBI Taxonomy" id="1440774"/>
    <lineage>
        <taxon>Bacteria</taxon>
        <taxon>Bacillati</taxon>
        <taxon>Actinomycetota</taxon>
        <taxon>Actinomycetes</taxon>
        <taxon>Mycobacteriales</taxon>
        <taxon>Mycobacteriaceae</taxon>
        <taxon>Mycolicibacterium</taxon>
    </lineage>
</organism>
<protein>
    <submittedName>
        <fullName evidence="7">TetR family transcriptional regulator</fullName>
    </submittedName>
</protein>
<dbReference type="GO" id="GO:0045892">
    <property type="term" value="P:negative regulation of DNA-templated transcription"/>
    <property type="evidence" value="ECO:0007669"/>
    <property type="project" value="UniProtKB-ARBA"/>
</dbReference>
<dbReference type="PANTHER" id="PTHR30328">
    <property type="entry name" value="TRANSCRIPTIONAL REPRESSOR"/>
    <property type="match status" value="1"/>
</dbReference>
<keyword evidence="8" id="KW-1185">Reference proteome</keyword>
<dbReference type="GO" id="GO:0003677">
    <property type="term" value="F:DNA binding"/>
    <property type="evidence" value="ECO:0007669"/>
    <property type="project" value="UniProtKB-UniRule"/>
</dbReference>
<dbReference type="SUPFAM" id="SSF48498">
    <property type="entry name" value="Tetracyclin repressor-like, C-terminal domain"/>
    <property type="match status" value="1"/>
</dbReference>
<dbReference type="PANTHER" id="PTHR30328:SF54">
    <property type="entry name" value="HTH-TYPE TRANSCRIPTIONAL REPRESSOR SCO4008"/>
    <property type="match status" value="1"/>
</dbReference>
<dbReference type="InterPro" id="IPR041467">
    <property type="entry name" value="Sco4008_C"/>
</dbReference>
<dbReference type="STRING" id="1440774.Y900_006205"/>
<comment type="subunit">
    <text evidence="1">Homodimer.</text>
</comment>